<dbReference type="OrthoDB" id="444499at2759"/>
<protein>
    <submittedName>
        <fullName evidence="3">Protein-lysine methyltransferase METTL21B</fullName>
    </submittedName>
</protein>
<dbReference type="EMBL" id="CAMXCT030000373">
    <property type="protein sequence ID" value="CAL4765214.1"/>
    <property type="molecule type" value="Genomic_DNA"/>
</dbReference>
<proteinExistence type="predicted"/>
<reference evidence="2" key="2">
    <citation type="submission" date="2024-04" db="EMBL/GenBank/DDBJ databases">
        <authorList>
            <person name="Chen Y."/>
            <person name="Shah S."/>
            <person name="Dougan E. K."/>
            <person name="Thang M."/>
            <person name="Chan C."/>
        </authorList>
    </citation>
    <scope>NUCLEOTIDE SEQUENCE [LARGE SCALE GENOMIC DNA]</scope>
</reference>
<keyword evidence="3" id="KW-0808">Transferase</keyword>
<name>A0A9P1FL16_9DINO</name>
<evidence type="ECO:0000313" key="3">
    <source>
        <dbReference type="EMBL" id="CAL4765214.1"/>
    </source>
</evidence>
<accession>A0A9P1FL16</accession>
<dbReference type="AlphaFoldDB" id="A0A9P1FL16"/>
<evidence type="ECO:0000313" key="1">
    <source>
        <dbReference type="EMBL" id="CAI3977902.1"/>
    </source>
</evidence>
<sequence length="382" mass="41916">MGYSQWDWILGGVDSLPQISMECPAEGNGASYRGWKHWRGTFFLGAYMDNQQQKGMQPPYIRLVDGALLPAPLMGDKVEWLKRPLSPGEVTNILKGFLQCSDHNLTSHSLKATTLSWAAKAGVPRDQRRILGRHAAAVKGADSFYSRDMSIGPVNSLQKVLAMIRDGIFHPDATRANYFACSPQASASTPAHVVMQPFTPAYLERTQPATPGIAPLTPRVAEAGQQPSQLKSREKEWVVANDAGDRHVIEISSDSSSESPESETCRDTSSVADTIDLEDEEQPAVPVDAGVEEREVEILARNLKTKIIHECRNDAHVSICDQSSYDEVMIGALTSCGRVMTSSYKLVFGPLRLDCKVQNLFQGQTGILDLCRFTAVVCMTCL</sequence>
<evidence type="ECO:0000313" key="4">
    <source>
        <dbReference type="Proteomes" id="UP001152797"/>
    </source>
</evidence>
<dbReference type="GO" id="GO:0032259">
    <property type="term" value="P:methylation"/>
    <property type="evidence" value="ECO:0007669"/>
    <property type="project" value="UniProtKB-KW"/>
</dbReference>
<dbReference type="Proteomes" id="UP001152797">
    <property type="component" value="Unassembled WGS sequence"/>
</dbReference>
<dbReference type="EMBL" id="CAMXCT020000373">
    <property type="protein sequence ID" value="CAL1131277.1"/>
    <property type="molecule type" value="Genomic_DNA"/>
</dbReference>
<keyword evidence="3" id="KW-0489">Methyltransferase</keyword>
<comment type="caution">
    <text evidence="1">The sequence shown here is derived from an EMBL/GenBank/DDBJ whole genome shotgun (WGS) entry which is preliminary data.</text>
</comment>
<reference evidence="1" key="1">
    <citation type="submission" date="2022-10" db="EMBL/GenBank/DDBJ databases">
        <authorList>
            <person name="Chen Y."/>
            <person name="Dougan E. K."/>
            <person name="Chan C."/>
            <person name="Rhodes N."/>
            <person name="Thang M."/>
        </authorList>
    </citation>
    <scope>NUCLEOTIDE SEQUENCE</scope>
</reference>
<dbReference type="EMBL" id="CAMXCT010000373">
    <property type="protein sequence ID" value="CAI3977902.1"/>
    <property type="molecule type" value="Genomic_DNA"/>
</dbReference>
<keyword evidence="4" id="KW-1185">Reference proteome</keyword>
<evidence type="ECO:0000313" key="2">
    <source>
        <dbReference type="EMBL" id="CAL1131277.1"/>
    </source>
</evidence>
<gene>
    <name evidence="1" type="ORF">C1SCF055_LOCUS6001</name>
</gene>
<organism evidence="1">
    <name type="scientific">Cladocopium goreaui</name>
    <dbReference type="NCBI Taxonomy" id="2562237"/>
    <lineage>
        <taxon>Eukaryota</taxon>
        <taxon>Sar</taxon>
        <taxon>Alveolata</taxon>
        <taxon>Dinophyceae</taxon>
        <taxon>Suessiales</taxon>
        <taxon>Symbiodiniaceae</taxon>
        <taxon>Cladocopium</taxon>
    </lineage>
</organism>
<dbReference type="GO" id="GO:0008168">
    <property type="term" value="F:methyltransferase activity"/>
    <property type="evidence" value="ECO:0007669"/>
    <property type="project" value="UniProtKB-KW"/>
</dbReference>